<dbReference type="InterPro" id="IPR044926">
    <property type="entry name" value="RGS_subdomain_2"/>
</dbReference>
<dbReference type="Pfam" id="PF00615">
    <property type="entry name" value="RGS"/>
    <property type="match status" value="1"/>
</dbReference>
<dbReference type="PROSITE" id="PS50195">
    <property type="entry name" value="PX"/>
    <property type="match status" value="1"/>
</dbReference>
<reference evidence="5 6" key="1">
    <citation type="submission" date="2015-12" db="EMBL/GenBank/DDBJ databases">
        <title>The genome of Folsomia candida.</title>
        <authorList>
            <person name="Faddeeva A."/>
            <person name="Derks M.F."/>
            <person name="Anvar Y."/>
            <person name="Smit S."/>
            <person name="Van Straalen N."/>
            <person name="Roelofs D."/>
        </authorList>
    </citation>
    <scope>NUCLEOTIDE SEQUENCE [LARGE SCALE GENOMIC DNA]</scope>
    <source>
        <strain evidence="5 6">VU population</strain>
        <tissue evidence="5">Whole body</tissue>
    </source>
</reference>
<dbReference type="SMART" id="SM00312">
    <property type="entry name" value="PX"/>
    <property type="match status" value="1"/>
</dbReference>
<dbReference type="InterPro" id="IPR036305">
    <property type="entry name" value="RGS_sf"/>
</dbReference>
<dbReference type="InterPro" id="IPR003114">
    <property type="entry name" value="Phox_assoc"/>
</dbReference>
<dbReference type="Gene3D" id="3.30.1520.10">
    <property type="entry name" value="Phox-like domain"/>
    <property type="match status" value="1"/>
</dbReference>
<dbReference type="OrthoDB" id="5772781at2759"/>
<organism evidence="5 6">
    <name type="scientific">Folsomia candida</name>
    <name type="common">Springtail</name>
    <dbReference type="NCBI Taxonomy" id="158441"/>
    <lineage>
        <taxon>Eukaryota</taxon>
        <taxon>Metazoa</taxon>
        <taxon>Ecdysozoa</taxon>
        <taxon>Arthropoda</taxon>
        <taxon>Hexapoda</taxon>
        <taxon>Collembola</taxon>
        <taxon>Entomobryomorpha</taxon>
        <taxon>Isotomoidea</taxon>
        <taxon>Isotomidae</taxon>
        <taxon>Proisotominae</taxon>
        <taxon>Folsomia</taxon>
    </lineage>
</organism>
<dbReference type="Pfam" id="PF08628">
    <property type="entry name" value="Nexin_C"/>
    <property type="match status" value="1"/>
</dbReference>
<keyword evidence="2" id="KW-0472">Membrane</keyword>
<name>A0A226D1Y9_FOLCA</name>
<dbReference type="PANTHER" id="PTHR22775">
    <property type="entry name" value="SORTING NEXIN"/>
    <property type="match status" value="1"/>
</dbReference>
<dbReference type="SUPFAM" id="SSF48097">
    <property type="entry name" value="Regulator of G-protein signaling, RGS"/>
    <property type="match status" value="1"/>
</dbReference>
<dbReference type="SMART" id="SM00315">
    <property type="entry name" value="RGS"/>
    <property type="match status" value="1"/>
</dbReference>
<dbReference type="InterPro" id="IPR001683">
    <property type="entry name" value="PX_dom"/>
</dbReference>
<comment type="similarity">
    <text evidence="1">Belongs to the sorting nexin family.</text>
</comment>
<gene>
    <name evidence="5" type="ORF">Fcan01_26281</name>
</gene>
<dbReference type="STRING" id="158441.A0A226D1Y9"/>
<dbReference type="SUPFAM" id="SSF64268">
    <property type="entry name" value="PX domain"/>
    <property type="match status" value="1"/>
</dbReference>
<dbReference type="Gene3D" id="1.10.167.10">
    <property type="entry name" value="Regulator of G-protein Signalling 4, domain 2"/>
    <property type="match status" value="1"/>
</dbReference>
<evidence type="ECO:0000256" key="2">
    <source>
        <dbReference type="SAM" id="Phobius"/>
    </source>
</evidence>
<keyword evidence="2" id="KW-1133">Transmembrane helix</keyword>
<sequence length="1037" mass="118574">MVLLAWLREEETGRWYAGRVTFLAALVPLLLVMTGLGTLLLGIILANICFILGATCRLYLAQVSNHGAGEDELSSTGDGRSGPAWVEYEVNTAAADPSRVKSPRGKLDMRISGSAIIDEIIHEMIDYIIRDYVHSWYNYVSDDDEFIHELRAAIQEALVNLSTRTKEVDWIPFLTTQLVDDGASHLRLYRTALAKVKENPQCDLLSVFFDLEASMEKSFCRDMACIDDSHLNDYLQGIADSILYLLLPSETYGCNPVGTLAQDLLVNYVIYPVLNLFSEPDFVNQYIIWLVNTSKLFSEIFSTFSSLGKTNFSFTHVSTFLQCQGFPASSDTFLSVIRTSDNMEEVSAVQDYFMEFHGELKSSLDRCTNADDQSSLKSQLKYVNVIRKCVDSRLSILKEGGGGPGADWTDEGEGWQNYFLTPGIKLHSLSLSQVLNNSVAVSYFLDYMNGVGGTNYLLMYFNLSAWKSLADQQFADAEKQSGKDQAENNEAMMECLKTAATNVFNEFIPENAKHRVRLPESVMKRFYILMQTSSVNPGLFDDIYECLIETMESNEKYYQSFLKSKLYIKCLLDLDLLRTDSVTSTSDDEDDDLNSFEDFEFNTDAERIAATGDEYQTCLECLKVRKQQEDGLTLDDVLLWERGYLERKYKLKAEIIEAGLTTEKGKQFGVYAIQVLRVEMWDGRERRWHIYRRYSDFYDFHQWIKSKWMRLSKIDFPSKHTFRSTDRIFLEKRMSSLNKFLETIMDMTAEQCYGESLRDALLHFLEPGIYVVKKKLLSDKIETLVNPLKQSVRSMTSAVKSAPDSFINTLDGFTKLFYPKTAEPEQFAEAIKVGASIDVEVDDNIPLRISLLLMDEVFDLKERNQWLRRRIVAFCREILKVRQTSMNPVKVSGYLRNLQRALWPDGQQISGRQPREQEIKMRTRIAAKTSLFACISDDLKRLIGSETTRRGLVCVFDMLQNRILNRRFTLVLFEGILKTLFPDKPIMDIVQRLHFRSNRVGKNRPFLVPNSKTSSLKVTNVPSLAGLSPRGTRKKKS</sequence>
<dbReference type="SMART" id="SM00313">
    <property type="entry name" value="PXA"/>
    <property type="match status" value="1"/>
</dbReference>
<dbReference type="AlphaFoldDB" id="A0A226D1Y9"/>
<dbReference type="Pfam" id="PF00787">
    <property type="entry name" value="PX"/>
    <property type="match status" value="1"/>
</dbReference>
<proteinExistence type="inferred from homology"/>
<dbReference type="InterPro" id="IPR036871">
    <property type="entry name" value="PX_dom_sf"/>
</dbReference>
<dbReference type="Pfam" id="PF02194">
    <property type="entry name" value="PXA"/>
    <property type="match status" value="1"/>
</dbReference>
<feature type="transmembrane region" description="Helical" evidence="2">
    <location>
        <begin position="39"/>
        <end position="60"/>
    </location>
</feature>
<dbReference type="InterPro" id="IPR016137">
    <property type="entry name" value="RGS"/>
</dbReference>
<evidence type="ECO:0000313" key="5">
    <source>
        <dbReference type="EMBL" id="OXA38884.1"/>
    </source>
</evidence>
<evidence type="ECO:0000259" key="4">
    <source>
        <dbReference type="PROSITE" id="PS51207"/>
    </source>
</evidence>
<feature type="domain" description="PXA" evidence="4">
    <location>
        <begin position="114"/>
        <end position="295"/>
    </location>
</feature>
<feature type="transmembrane region" description="Helical" evidence="2">
    <location>
        <begin position="15"/>
        <end position="32"/>
    </location>
</feature>
<dbReference type="OMA" id="CETINNT"/>
<keyword evidence="6" id="KW-1185">Reference proteome</keyword>
<evidence type="ECO:0000313" key="6">
    <source>
        <dbReference type="Proteomes" id="UP000198287"/>
    </source>
</evidence>
<evidence type="ECO:0000259" key="3">
    <source>
        <dbReference type="PROSITE" id="PS50195"/>
    </source>
</evidence>
<dbReference type="Proteomes" id="UP000198287">
    <property type="component" value="Unassembled WGS sequence"/>
</dbReference>
<dbReference type="EMBL" id="LNIX01000042">
    <property type="protein sequence ID" value="OXA38884.1"/>
    <property type="molecule type" value="Genomic_DNA"/>
</dbReference>
<dbReference type="GO" id="GO:0005769">
    <property type="term" value="C:early endosome"/>
    <property type="evidence" value="ECO:0007669"/>
    <property type="project" value="TreeGrafter"/>
</dbReference>
<dbReference type="InterPro" id="IPR013937">
    <property type="entry name" value="Sorting_nexin_C"/>
</dbReference>
<dbReference type="PROSITE" id="PS51207">
    <property type="entry name" value="PXA"/>
    <property type="match status" value="1"/>
</dbReference>
<accession>A0A226D1Y9</accession>
<feature type="domain" description="PX" evidence="3">
    <location>
        <begin position="649"/>
        <end position="772"/>
    </location>
</feature>
<keyword evidence="2" id="KW-0812">Transmembrane</keyword>
<dbReference type="GO" id="GO:0035091">
    <property type="term" value="F:phosphatidylinositol binding"/>
    <property type="evidence" value="ECO:0007669"/>
    <property type="project" value="InterPro"/>
</dbReference>
<protein>
    <submittedName>
        <fullName evidence="5">Sorting nexin-13</fullName>
    </submittedName>
</protein>
<evidence type="ECO:0000256" key="1">
    <source>
        <dbReference type="ARBA" id="ARBA00010883"/>
    </source>
</evidence>
<comment type="caution">
    <text evidence="5">The sequence shown here is derived from an EMBL/GenBank/DDBJ whole genome shotgun (WGS) entry which is preliminary data.</text>
</comment>
<dbReference type="PANTHER" id="PTHR22775:SF3">
    <property type="entry name" value="SORTING NEXIN-13"/>
    <property type="match status" value="1"/>
</dbReference>